<evidence type="ECO:0000256" key="15">
    <source>
        <dbReference type="ARBA" id="ARBA00022912"/>
    </source>
</evidence>
<dbReference type="InterPro" id="IPR036457">
    <property type="entry name" value="PPM-type-like_dom_sf"/>
</dbReference>
<feature type="region of interest" description="Disordered" evidence="21">
    <location>
        <begin position="1"/>
        <end position="23"/>
    </location>
</feature>
<dbReference type="CDD" id="cd03806">
    <property type="entry name" value="GT4_ALG11-like"/>
    <property type="match status" value="1"/>
</dbReference>
<name>A0ABQ8D6K8_BRANA</name>
<dbReference type="InterPro" id="IPR001810">
    <property type="entry name" value="F-box_dom"/>
</dbReference>
<comment type="pathway">
    <text evidence="4">Protein modification; protein glycosylation.</text>
</comment>
<evidence type="ECO:0000256" key="3">
    <source>
        <dbReference type="ARBA" id="ARBA00004389"/>
    </source>
</evidence>
<evidence type="ECO:0000259" key="22">
    <source>
        <dbReference type="PROSITE" id="PS51746"/>
    </source>
</evidence>
<comment type="catalytic activity">
    <reaction evidence="19">
        <text>an alpha-D-Man-(1-&gt;3)-[alpha-D-Man-(1-&gt;6)]-beta-D-Man-(1-&gt;4)-beta-D-GlcNAc-(1-&gt;4)-alpha-D-GlcNAc-diphospho-di-trans,poly-cis-dolichol + 2 GDP-alpha-D-mannose = an alpha-D-Man-(1-&gt;2)-alpha-D-Man-(1-&gt;2)-alpha-D-Man-(1-&gt;3)-[alpha-D-Man-(1-&gt;6)]-beta-D-Man-(1-&gt;4)-beta-D-GlcNAc-(1-&gt;4)-alpha-D-GlcNAc-diphospho-di-trans,poly-cis-dolichol + 2 GDP + 2 H(+)</text>
        <dbReference type="Rhea" id="RHEA:29523"/>
        <dbReference type="Rhea" id="RHEA-COMP:19515"/>
        <dbReference type="Rhea" id="RHEA-COMP:19516"/>
        <dbReference type="ChEBI" id="CHEBI:15378"/>
        <dbReference type="ChEBI" id="CHEBI:57527"/>
        <dbReference type="ChEBI" id="CHEBI:58189"/>
        <dbReference type="ChEBI" id="CHEBI:132511"/>
        <dbReference type="ChEBI" id="CHEBI:132515"/>
        <dbReference type="EC" id="2.4.1.131"/>
    </reaction>
    <physiologicalReaction direction="left-to-right" evidence="19">
        <dbReference type="Rhea" id="RHEA:29524"/>
    </physiologicalReaction>
</comment>
<feature type="region of interest" description="Disordered" evidence="21">
    <location>
        <begin position="45"/>
        <end position="90"/>
    </location>
</feature>
<gene>
    <name evidence="23" type="ORF">HID58_017261</name>
</gene>
<dbReference type="PANTHER" id="PTHR45919:SF1">
    <property type="entry name" value="GDP-MAN:MAN(3)GLCNAC(2)-PP-DOL ALPHA-1,2-MANNOSYLTRANSFERASE"/>
    <property type="match status" value="1"/>
</dbReference>
<evidence type="ECO:0000256" key="12">
    <source>
        <dbReference type="ARBA" id="ARBA00022801"/>
    </source>
</evidence>
<dbReference type="SMART" id="SM00332">
    <property type="entry name" value="PP2Cc"/>
    <property type="match status" value="1"/>
</dbReference>
<feature type="compositionally biased region" description="Polar residues" evidence="21">
    <location>
        <begin position="1"/>
        <end position="10"/>
    </location>
</feature>
<evidence type="ECO:0000256" key="18">
    <source>
        <dbReference type="ARBA" id="ARBA00023211"/>
    </source>
</evidence>
<organism evidence="23 24">
    <name type="scientific">Brassica napus</name>
    <name type="common">Rape</name>
    <dbReference type="NCBI Taxonomy" id="3708"/>
    <lineage>
        <taxon>Eukaryota</taxon>
        <taxon>Viridiplantae</taxon>
        <taxon>Streptophyta</taxon>
        <taxon>Embryophyta</taxon>
        <taxon>Tracheophyta</taxon>
        <taxon>Spermatophyta</taxon>
        <taxon>Magnoliopsida</taxon>
        <taxon>eudicotyledons</taxon>
        <taxon>Gunneridae</taxon>
        <taxon>Pentapetalae</taxon>
        <taxon>rosids</taxon>
        <taxon>malvids</taxon>
        <taxon>Brassicales</taxon>
        <taxon>Brassicaceae</taxon>
        <taxon>Brassiceae</taxon>
        <taxon>Brassica</taxon>
    </lineage>
</organism>
<keyword evidence="17" id="KW-0472">Membrane</keyword>
<dbReference type="Proteomes" id="UP000824890">
    <property type="component" value="Unassembled WGS sequence"/>
</dbReference>
<evidence type="ECO:0000256" key="17">
    <source>
        <dbReference type="ARBA" id="ARBA00023136"/>
    </source>
</evidence>
<reference evidence="23 24" key="1">
    <citation type="submission" date="2021-05" db="EMBL/GenBank/DDBJ databases">
        <title>Genome Assembly of Synthetic Allotetraploid Brassica napus Reveals Homoeologous Exchanges between Subgenomes.</title>
        <authorList>
            <person name="Davis J.T."/>
        </authorList>
    </citation>
    <scope>NUCLEOTIDE SEQUENCE [LARGE SCALE GENOMIC DNA]</scope>
    <source>
        <strain evidence="24">cv. Da-Ae</strain>
        <tissue evidence="23">Seedling</tissue>
    </source>
</reference>
<evidence type="ECO:0000256" key="21">
    <source>
        <dbReference type="SAM" id="MobiDB-lite"/>
    </source>
</evidence>
<evidence type="ECO:0000256" key="7">
    <source>
        <dbReference type="ARBA" id="ARBA00022018"/>
    </source>
</evidence>
<feature type="compositionally biased region" description="Basic and acidic residues" evidence="21">
    <location>
        <begin position="11"/>
        <end position="20"/>
    </location>
</feature>
<sequence>MQVSKNPTKQTNREKKKLTEDYTMSRSVIMAPESPVYFPSPLVFSPTSVKTPPSSPRWTPPKKIMIACPPRKPKETTSSSDSNTALKRKRPPMLDLKLPPAVAPWCSTTAKTPGKADEVIEAEEDGVYSVYCKRGRRGPMEDRYVAAVDPGEKVRKKAFFGVFDGHGGSKAAEFAAMNLGNNIEAAMEAARSGKEGYSVERAIRDGYIKTDEDFLKEGSRGGACCVTALISEGELAVSNAGDCRAVISRGGVPEALTTDHIPSQAKEFKRIEALGGYVDCCNGVWRIQGTLAVSRGIGDRYLKEWVIAEPETITLRIKPEFEFLILASDGLWDKVTNQEAVDVVRPYCVGVENPKTLSACKKLAELSCKRGCLDDISLIIIQLQQMVDECENGDGATAARSYSHQDHKTKEAGDSSDSVDSISFLPDVILQSILSSLPTEIAIKTSILSKRWRHVWSDIHLASPSTGLGHMARKARKMMSFKLSASTRDDIPYIDRWIEFAISRNVENMSLEFGYEGDHNFHVPDSFYISNSFKQLSFSRVLDISEDYVLNVLQALRLTLHFWHKLLVLDLSKSLSLRTLVIDCNIWFPGLGRLLHRISIRLEWRFAFAHLKIWRMISSSPGAKDAREVLTLAELLCVLIPSFKVKDSTIETIISPIHGIKNIIDKYLDWQSVKKDHRWSLEARVFENLAHWNVESRHVGSFMELMFKNTKTLETMVVWFYSYLKGQTLEELPEMVPMLADKNNVSIKLHLFKLNHRSRKRAVGFFHPYTNDGGGGERVLWCAVKAIQEETPDLDCIVFTGDHDSSSDSLARRAVDRFGVNLLSPPKVIHLNKRKWIEERTYPHFTMIGQSLGSVYLAWEALRKFTPFYYVDTSGYAFTYPLARLFGCKVVCYTHYPTISLDMISRVRSRNSMYNNDASIAKSNWLSTCKVVYYRAFSWLYGMVGSCTHLAMVNSSWTKSHIEVLWRIPERIRRVYPPCDTSGLQKLPLERSSDPPVFISVAQFRPEKAHMLQLEAFSLALEKLGPDVSRPKLQFVGSCRNESDEERLQKLKDRAVELKVDGDVEFYKNAMYRELVALLGNAVAGMHGMIDEHFGISVVEYMAAGAIPIAHNSAGPKMDIVLEEDGQRTGFLAETVEEYAEAIVEVVKMSETERLKMAESARKRAMRFSEQQFSEDFKTAIRPVFTCAVK</sequence>
<dbReference type="CDD" id="cd00143">
    <property type="entry name" value="PP2Cc"/>
    <property type="match status" value="1"/>
</dbReference>
<evidence type="ECO:0000256" key="5">
    <source>
        <dbReference type="ARBA" id="ARBA00012645"/>
    </source>
</evidence>
<comment type="cofactor">
    <cofactor evidence="2">
        <name>Mg(2+)</name>
        <dbReference type="ChEBI" id="CHEBI:18420"/>
    </cofactor>
</comment>
<dbReference type="SMART" id="SM00331">
    <property type="entry name" value="PP2C_SIG"/>
    <property type="match status" value="1"/>
</dbReference>
<evidence type="ECO:0000256" key="20">
    <source>
        <dbReference type="RuleBase" id="RU003465"/>
    </source>
</evidence>
<dbReference type="Pfam" id="PF15924">
    <property type="entry name" value="ALG11_N"/>
    <property type="match status" value="1"/>
</dbReference>
<comment type="subcellular location">
    <subcellularLocation>
        <location evidence="3">Endoplasmic reticulum membrane</location>
        <topology evidence="3">Single-pass membrane protein</topology>
    </subcellularLocation>
</comment>
<evidence type="ECO:0000256" key="19">
    <source>
        <dbReference type="ARBA" id="ARBA00045065"/>
    </source>
</evidence>
<keyword evidence="24" id="KW-1185">Reference proteome</keyword>
<dbReference type="InterPro" id="IPR001296">
    <property type="entry name" value="Glyco_trans_1"/>
</dbReference>
<keyword evidence="18" id="KW-0464">Manganese</keyword>
<evidence type="ECO:0000256" key="11">
    <source>
        <dbReference type="ARBA" id="ARBA00022723"/>
    </source>
</evidence>
<dbReference type="PANTHER" id="PTHR45919">
    <property type="entry name" value="GDP-MAN:MAN(3)GLCNAC(2)-PP-DOL ALPHA-1,2-MANNOSYLTRANSFERASE"/>
    <property type="match status" value="1"/>
</dbReference>
<evidence type="ECO:0000256" key="4">
    <source>
        <dbReference type="ARBA" id="ARBA00004922"/>
    </source>
</evidence>
<dbReference type="PROSITE" id="PS01032">
    <property type="entry name" value="PPM_1"/>
    <property type="match status" value="1"/>
</dbReference>
<feature type="compositionally biased region" description="Polar residues" evidence="21">
    <location>
        <begin position="76"/>
        <end position="85"/>
    </location>
</feature>
<keyword evidence="14" id="KW-0460">Magnesium</keyword>
<dbReference type="InterPro" id="IPR000222">
    <property type="entry name" value="PP2C_BS"/>
</dbReference>
<dbReference type="CDD" id="cd22160">
    <property type="entry name" value="F-box_AtFBL13-like"/>
    <property type="match status" value="1"/>
</dbReference>
<dbReference type="SUPFAM" id="SSF53756">
    <property type="entry name" value="UDP-Glycosyltransferase/glycogen phosphorylase"/>
    <property type="match status" value="1"/>
</dbReference>
<dbReference type="Pfam" id="PF00646">
    <property type="entry name" value="F-box"/>
    <property type="match status" value="1"/>
</dbReference>
<dbReference type="InterPro" id="IPR031814">
    <property type="entry name" value="ALG11_N"/>
</dbReference>
<keyword evidence="10" id="KW-0812">Transmembrane</keyword>
<dbReference type="Pfam" id="PF00481">
    <property type="entry name" value="PP2C"/>
    <property type="match status" value="1"/>
</dbReference>
<keyword evidence="9" id="KW-0808">Transferase</keyword>
<keyword evidence="13" id="KW-0256">Endoplasmic reticulum</keyword>
<keyword evidence="15 20" id="KW-0904">Protein phosphatase</keyword>
<dbReference type="EMBL" id="JAGKQM010000005">
    <property type="protein sequence ID" value="KAH0925005.1"/>
    <property type="molecule type" value="Genomic_DNA"/>
</dbReference>
<dbReference type="PROSITE" id="PS51746">
    <property type="entry name" value="PPM_2"/>
    <property type="match status" value="1"/>
</dbReference>
<protein>
    <recommendedName>
        <fullName evidence="7">GDP-Man:Man(3)GlcNAc(2)-PP-Dol alpha-1,2-mannosyltransferase</fullName>
        <ecNumber evidence="5">2.4.1.131</ecNumber>
        <ecNumber evidence="6">3.1.3.16</ecNumber>
    </recommendedName>
</protein>
<keyword evidence="12 20" id="KW-0378">Hydrolase</keyword>
<dbReference type="InterPro" id="IPR001932">
    <property type="entry name" value="PPM-type_phosphatase-like_dom"/>
</dbReference>
<dbReference type="InterPro" id="IPR036047">
    <property type="entry name" value="F-box-like_dom_sf"/>
</dbReference>
<evidence type="ECO:0000256" key="14">
    <source>
        <dbReference type="ARBA" id="ARBA00022842"/>
    </source>
</evidence>
<accession>A0ABQ8D6K8</accession>
<evidence type="ECO:0000256" key="9">
    <source>
        <dbReference type="ARBA" id="ARBA00022679"/>
    </source>
</evidence>
<evidence type="ECO:0000256" key="10">
    <source>
        <dbReference type="ARBA" id="ARBA00022692"/>
    </source>
</evidence>
<dbReference type="InterPro" id="IPR038013">
    <property type="entry name" value="ALG11"/>
</dbReference>
<dbReference type="Gene3D" id="3.40.50.2000">
    <property type="entry name" value="Glycogen Phosphorylase B"/>
    <property type="match status" value="1"/>
</dbReference>
<evidence type="ECO:0000256" key="13">
    <source>
        <dbReference type="ARBA" id="ARBA00022824"/>
    </source>
</evidence>
<evidence type="ECO:0000256" key="6">
    <source>
        <dbReference type="ARBA" id="ARBA00013081"/>
    </source>
</evidence>
<dbReference type="SUPFAM" id="SSF81606">
    <property type="entry name" value="PP2C-like"/>
    <property type="match status" value="1"/>
</dbReference>
<evidence type="ECO:0000313" key="24">
    <source>
        <dbReference type="Proteomes" id="UP000824890"/>
    </source>
</evidence>
<evidence type="ECO:0000256" key="8">
    <source>
        <dbReference type="ARBA" id="ARBA00022676"/>
    </source>
</evidence>
<proteinExistence type="inferred from homology"/>
<comment type="similarity">
    <text evidence="20">Belongs to the PP2C family.</text>
</comment>
<evidence type="ECO:0000256" key="1">
    <source>
        <dbReference type="ARBA" id="ARBA00001936"/>
    </source>
</evidence>
<keyword evidence="8" id="KW-0328">Glycosyltransferase</keyword>
<evidence type="ECO:0000313" key="23">
    <source>
        <dbReference type="EMBL" id="KAH0925005.1"/>
    </source>
</evidence>
<dbReference type="SUPFAM" id="SSF81383">
    <property type="entry name" value="F-box domain"/>
    <property type="match status" value="1"/>
</dbReference>
<comment type="caution">
    <text evidence="23">The sequence shown here is derived from an EMBL/GenBank/DDBJ whole genome shotgun (WGS) entry which is preliminary data.</text>
</comment>
<evidence type="ECO:0000256" key="16">
    <source>
        <dbReference type="ARBA" id="ARBA00022989"/>
    </source>
</evidence>
<dbReference type="Gene3D" id="3.60.40.10">
    <property type="entry name" value="PPM-type phosphatase domain"/>
    <property type="match status" value="1"/>
</dbReference>
<keyword evidence="11" id="KW-0479">Metal-binding</keyword>
<keyword evidence="16" id="KW-1133">Transmembrane helix</keyword>
<dbReference type="InterPro" id="IPR053781">
    <property type="entry name" value="F-box_AtFBL13-like"/>
</dbReference>
<dbReference type="Pfam" id="PF00534">
    <property type="entry name" value="Glycos_transf_1"/>
    <property type="match status" value="1"/>
</dbReference>
<dbReference type="EC" id="3.1.3.16" evidence="6"/>
<feature type="domain" description="PPM-type phosphatase" evidence="22">
    <location>
        <begin position="127"/>
        <end position="383"/>
    </location>
</feature>
<dbReference type="EC" id="2.4.1.131" evidence="5"/>
<evidence type="ECO:0000256" key="2">
    <source>
        <dbReference type="ARBA" id="ARBA00001946"/>
    </source>
</evidence>
<comment type="cofactor">
    <cofactor evidence="1">
        <name>Mn(2+)</name>
        <dbReference type="ChEBI" id="CHEBI:29035"/>
    </cofactor>
</comment>